<gene>
    <name evidence="2" type="ORF">POM99_13165</name>
</gene>
<organism evidence="2 3">
    <name type="scientific">Novosphingobium cyanobacteriorum</name>
    <dbReference type="NCBI Taxonomy" id="3024215"/>
    <lineage>
        <taxon>Bacteria</taxon>
        <taxon>Pseudomonadati</taxon>
        <taxon>Pseudomonadota</taxon>
        <taxon>Alphaproteobacteria</taxon>
        <taxon>Sphingomonadales</taxon>
        <taxon>Sphingomonadaceae</taxon>
        <taxon>Novosphingobium</taxon>
    </lineage>
</organism>
<evidence type="ECO:0000313" key="2">
    <source>
        <dbReference type="EMBL" id="MDF8334158.1"/>
    </source>
</evidence>
<proteinExistence type="predicted"/>
<dbReference type="Proteomes" id="UP001222770">
    <property type="component" value="Unassembled WGS sequence"/>
</dbReference>
<dbReference type="RefSeq" id="WP_277278561.1">
    <property type="nucleotide sequence ID" value="NZ_JAROCY010000012.1"/>
</dbReference>
<dbReference type="InterPro" id="IPR003754">
    <property type="entry name" value="4pyrrol_synth_uPrphyn_synth"/>
</dbReference>
<evidence type="ECO:0000313" key="3">
    <source>
        <dbReference type="Proteomes" id="UP001222770"/>
    </source>
</evidence>
<reference evidence="2 3" key="1">
    <citation type="submission" date="2023-03" db="EMBL/GenBank/DDBJ databases">
        <title>Novosphingobium cyanobacteriorum sp. nov., isolated from a eutrophic reservoir during the Microcystis bloom period.</title>
        <authorList>
            <person name="Kang M."/>
            <person name="Le V."/>
            <person name="Ko S.-R."/>
            <person name="Lee S.-A."/>
            <person name="Ahn C.-Y."/>
        </authorList>
    </citation>
    <scope>NUCLEOTIDE SEQUENCE [LARGE SCALE GENOMIC DNA]</scope>
    <source>
        <strain evidence="2 3">HBC54</strain>
    </source>
</reference>
<dbReference type="Pfam" id="PF02602">
    <property type="entry name" value="HEM4"/>
    <property type="match status" value="1"/>
</dbReference>
<dbReference type="GO" id="GO:0004852">
    <property type="term" value="F:uroporphyrinogen-III synthase activity"/>
    <property type="evidence" value="ECO:0007669"/>
    <property type="project" value="UniProtKB-EC"/>
</dbReference>
<protein>
    <submittedName>
        <fullName evidence="2">Uroporphyrinogen-III synthase</fullName>
        <ecNumber evidence="2">4.2.1.75</ecNumber>
    </submittedName>
</protein>
<comment type="caution">
    <text evidence="2">The sequence shown here is derived from an EMBL/GenBank/DDBJ whole genome shotgun (WGS) entry which is preliminary data.</text>
</comment>
<name>A0ABT6CLP1_9SPHN</name>
<dbReference type="InterPro" id="IPR036108">
    <property type="entry name" value="4pyrrol_syn_uPrphyn_synt_sf"/>
</dbReference>
<dbReference type="EC" id="4.2.1.75" evidence="2"/>
<evidence type="ECO:0000259" key="1">
    <source>
        <dbReference type="Pfam" id="PF02602"/>
    </source>
</evidence>
<dbReference type="SUPFAM" id="SSF69618">
    <property type="entry name" value="HemD-like"/>
    <property type="match status" value="1"/>
</dbReference>
<keyword evidence="3" id="KW-1185">Reference proteome</keyword>
<feature type="domain" description="Tetrapyrrole biosynthesis uroporphyrinogen III synthase" evidence="1">
    <location>
        <begin position="17"/>
        <end position="217"/>
    </location>
</feature>
<dbReference type="Gene3D" id="3.40.50.10090">
    <property type="match status" value="2"/>
</dbReference>
<sequence length="227" mass="23199">MTRTLLVLRPEPGNAATAAAARGLGLNTVAAPLFHSEAVPWDAPTDPTAYAGLLAGSAALFRLGGAEILKLRGVPVHAVGEATAAAAREAGFAVRQVAGGGMQLLVSALPPGLYLRPAGEAHVALDLPEGVRVDTRVVYAARALPLPDKATAAMRGGAVVLLHSGEAARHLAQESHRLALDRSGVTLACLAPRIAEAAGTGWQAVEIAPERTDQALLALAAQMCQNL</sequence>
<keyword evidence="2" id="KW-0456">Lyase</keyword>
<accession>A0ABT6CLP1</accession>
<dbReference type="EMBL" id="JAROCY010000012">
    <property type="protein sequence ID" value="MDF8334158.1"/>
    <property type="molecule type" value="Genomic_DNA"/>
</dbReference>